<dbReference type="PRINTS" id="PR01868">
    <property type="entry name" value="ABCEFAMILY"/>
</dbReference>
<dbReference type="InterPro" id="IPR017896">
    <property type="entry name" value="4Fe4S_Fe-S-bd"/>
</dbReference>
<feature type="domain" description="4Fe-4S ferredoxin-type" evidence="1">
    <location>
        <begin position="260"/>
        <end position="289"/>
    </location>
</feature>
<evidence type="ECO:0000259" key="1">
    <source>
        <dbReference type="PROSITE" id="PS51379"/>
    </source>
</evidence>
<evidence type="ECO:0000313" key="2">
    <source>
        <dbReference type="EMBL" id="UXH30901.1"/>
    </source>
</evidence>
<dbReference type="RefSeq" id="WP_191215983.1">
    <property type="nucleotide sequence ID" value="NZ_CP104550.1"/>
</dbReference>
<reference evidence="2" key="1">
    <citation type="submission" date="2022-09" db="EMBL/GenBank/DDBJ databases">
        <title>Characterization of three MwoI isoschizomers from sequenced genome and metagenomes.</title>
        <authorList>
            <person name="Fomenkov A."/>
            <person name="Xu S.Y."/>
            <person name="Roberts R.J."/>
        </authorList>
    </citation>
    <scope>NUCLEOTIDE SEQUENCE</scope>
    <source>
        <strain evidence="2">DSM 2970</strain>
    </source>
</reference>
<name>A0A9E7RS44_METWO</name>
<dbReference type="Pfam" id="PF02593">
    <property type="entry name" value="DUF166"/>
    <property type="match status" value="1"/>
</dbReference>
<proteinExistence type="predicted"/>
<dbReference type="InterPro" id="IPR003745">
    <property type="entry name" value="DUF166"/>
</dbReference>
<dbReference type="Proteomes" id="UP001065373">
    <property type="component" value="Chromosome"/>
</dbReference>
<feature type="domain" description="4Fe-4S ferredoxin-type" evidence="1">
    <location>
        <begin position="224"/>
        <end position="256"/>
    </location>
</feature>
<dbReference type="SUPFAM" id="SSF54862">
    <property type="entry name" value="4Fe-4S ferredoxins"/>
    <property type="match status" value="1"/>
</dbReference>
<dbReference type="GeneID" id="58978609"/>
<protein>
    <submittedName>
        <fullName evidence="2">DUF166 family protein</fullName>
    </submittedName>
</protein>
<dbReference type="GO" id="GO:0016491">
    <property type="term" value="F:oxidoreductase activity"/>
    <property type="evidence" value="ECO:0007669"/>
    <property type="project" value="UniProtKB-ARBA"/>
</dbReference>
<sequence length="294" mass="31531">MRIIMVSGGEYGKRVVNTVAEHGFASSMVAVFEYPDETPEFLDDPSSLVPESVSDADLTVAAGLKGDLNLVAAEIAAKSGAESLIIESHTPTQLPDGLKNEIKSMFRGRIAFPVPFCSLEPSGDRYIDEFAERLGRPLLEIRSGARIGSVRVKRSAPCGSTFYIADELSGSAPEDAEILAGEKLHNYPCLASMDTDPGFGDTHLHIAGYLTREAVKRATGIPGAHAVVDPEVCQGYECGFLCRDVCPLVRLSHDTVTMGEHAVIDPFSCGACGRCVKECPYGAIELIDGQDYRS</sequence>
<accession>A0A9E7RS44</accession>
<dbReference type="PROSITE" id="PS51379">
    <property type="entry name" value="4FE4S_FER_2"/>
    <property type="match status" value="2"/>
</dbReference>
<dbReference type="InterPro" id="IPR017900">
    <property type="entry name" value="4Fe4S_Fe_S_CS"/>
</dbReference>
<organism evidence="2">
    <name type="scientific">Methanothermobacter wolfeii</name>
    <name type="common">Methanobacterium wolfei</name>
    <dbReference type="NCBI Taxonomy" id="145261"/>
    <lineage>
        <taxon>Archaea</taxon>
        <taxon>Methanobacteriati</taxon>
        <taxon>Methanobacteriota</taxon>
        <taxon>Methanomada group</taxon>
        <taxon>Methanobacteria</taxon>
        <taxon>Methanobacteriales</taxon>
        <taxon>Methanobacteriaceae</taxon>
        <taxon>Methanothermobacter</taxon>
    </lineage>
</organism>
<dbReference type="AlphaFoldDB" id="A0A9E7RS44"/>
<dbReference type="Pfam" id="PF00037">
    <property type="entry name" value="Fer4"/>
    <property type="match status" value="1"/>
</dbReference>
<dbReference type="PROSITE" id="PS00198">
    <property type="entry name" value="4FE4S_FER_1"/>
    <property type="match status" value="1"/>
</dbReference>
<dbReference type="Gene3D" id="3.30.70.20">
    <property type="match status" value="1"/>
</dbReference>
<gene>
    <name evidence="2" type="ORF">N5910_04955</name>
</gene>
<dbReference type="EMBL" id="CP104550">
    <property type="protein sequence ID" value="UXH30901.1"/>
    <property type="molecule type" value="Genomic_DNA"/>
</dbReference>
<dbReference type="InterPro" id="IPR013283">
    <property type="entry name" value="RLI1"/>
</dbReference>